<keyword evidence="2" id="KW-0805">Transcription regulation</keyword>
<dbReference type="PROSITE" id="PS50863">
    <property type="entry name" value="B3"/>
    <property type="match status" value="1"/>
</dbReference>
<dbReference type="InterPro" id="IPR015300">
    <property type="entry name" value="DNA-bd_pseudobarrel_sf"/>
</dbReference>
<gene>
    <name evidence="7" type="ORF">TSUD_324290</name>
</gene>
<evidence type="ECO:0000313" key="7">
    <source>
        <dbReference type="EMBL" id="GAU17226.1"/>
    </source>
</evidence>
<dbReference type="GO" id="GO:0003677">
    <property type="term" value="F:DNA binding"/>
    <property type="evidence" value="ECO:0007669"/>
    <property type="project" value="UniProtKB-KW"/>
</dbReference>
<keyword evidence="3" id="KW-0238">DNA-binding</keyword>
<dbReference type="SUPFAM" id="SSF101936">
    <property type="entry name" value="DNA-binding pseudobarrel domain"/>
    <property type="match status" value="2"/>
</dbReference>
<name>A0A2Z6MM48_TRISU</name>
<sequence>MIPQGYFTTVLIPNQIYGELPTEFVQKHYHALPNEVQLWDINGMQHYLKLNKDHIVPHLTDGWLDVMDHYHVDRVKQIGFVYLGSDEFWVAVGNPLNSTDDYPSFHSHSTKPNVTNYFDVALSHYTSKSSQLTLKKDFGDFIRSTQTNTILLCNQKLHVQETSVLLRGPPKLSAKLGSGWKQFCSIEGYQQGDTIRFKLGEPLSNNFMHVRKL</sequence>
<dbReference type="Gene3D" id="2.40.330.10">
    <property type="entry name" value="DNA-binding pseudobarrel domain"/>
    <property type="match status" value="2"/>
</dbReference>
<reference evidence="8" key="1">
    <citation type="journal article" date="2017" name="Front. Plant Sci.">
        <title>Climate Clever Clovers: New Paradigm to Reduce the Environmental Footprint of Ruminants by Breeding Low Methanogenic Forages Utilizing Haplotype Variation.</title>
        <authorList>
            <person name="Kaur P."/>
            <person name="Appels R."/>
            <person name="Bayer P.E."/>
            <person name="Keeble-Gagnere G."/>
            <person name="Wang J."/>
            <person name="Hirakawa H."/>
            <person name="Shirasawa K."/>
            <person name="Vercoe P."/>
            <person name="Stefanova K."/>
            <person name="Durmic Z."/>
            <person name="Nichols P."/>
            <person name="Revell C."/>
            <person name="Isobe S.N."/>
            <person name="Edwards D."/>
            <person name="Erskine W."/>
        </authorList>
    </citation>
    <scope>NUCLEOTIDE SEQUENCE [LARGE SCALE GENOMIC DNA]</scope>
    <source>
        <strain evidence="8">cv. Daliak</strain>
    </source>
</reference>
<evidence type="ECO:0000256" key="5">
    <source>
        <dbReference type="ARBA" id="ARBA00023242"/>
    </source>
</evidence>
<dbReference type="OrthoDB" id="1429384at2759"/>
<evidence type="ECO:0000313" key="8">
    <source>
        <dbReference type="Proteomes" id="UP000242715"/>
    </source>
</evidence>
<dbReference type="EMBL" id="DF973168">
    <property type="protein sequence ID" value="GAU17226.1"/>
    <property type="molecule type" value="Genomic_DNA"/>
</dbReference>
<accession>A0A2Z6MM48</accession>
<keyword evidence="5" id="KW-0539">Nucleus</keyword>
<evidence type="ECO:0000259" key="6">
    <source>
        <dbReference type="PROSITE" id="PS50863"/>
    </source>
</evidence>
<dbReference type="GO" id="GO:0005634">
    <property type="term" value="C:nucleus"/>
    <property type="evidence" value="ECO:0007669"/>
    <property type="project" value="UniProtKB-SubCell"/>
</dbReference>
<dbReference type="InterPro" id="IPR003340">
    <property type="entry name" value="B3_DNA-bd"/>
</dbReference>
<dbReference type="Proteomes" id="UP000242715">
    <property type="component" value="Unassembled WGS sequence"/>
</dbReference>
<evidence type="ECO:0000256" key="3">
    <source>
        <dbReference type="ARBA" id="ARBA00023125"/>
    </source>
</evidence>
<organism evidence="7 8">
    <name type="scientific">Trifolium subterraneum</name>
    <name type="common">Subterranean clover</name>
    <dbReference type="NCBI Taxonomy" id="3900"/>
    <lineage>
        <taxon>Eukaryota</taxon>
        <taxon>Viridiplantae</taxon>
        <taxon>Streptophyta</taxon>
        <taxon>Embryophyta</taxon>
        <taxon>Tracheophyta</taxon>
        <taxon>Spermatophyta</taxon>
        <taxon>Magnoliopsida</taxon>
        <taxon>eudicotyledons</taxon>
        <taxon>Gunneridae</taxon>
        <taxon>Pentapetalae</taxon>
        <taxon>rosids</taxon>
        <taxon>fabids</taxon>
        <taxon>Fabales</taxon>
        <taxon>Fabaceae</taxon>
        <taxon>Papilionoideae</taxon>
        <taxon>50 kb inversion clade</taxon>
        <taxon>NPAAA clade</taxon>
        <taxon>Hologalegina</taxon>
        <taxon>IRL clade</taxon>
        <taxon>Trifolieae</taxon>
        <taxon>Trifolium</taxon>
    </lineage>
</organism>
<dbReference type="AlphaFoldDB" id="A0A2Z6MM48"/>
<evidence type="ECO:0000256" key="1">
    <source>
        <dbReference type="ARBA" id="ARBA00004123"/>
    </source>
</evidence>
<keyword evidence="4" id="KW-0804">Transcription</keyword>
<feature type="domain" description="TF-B3" evidence="6">
    <location>
        <begin position="117"/>
        <end position="213"/>
    </location>
</feature>
<proteinExistence type="predicted"/>
<evidence type="ECO:0000256" key="2">
    <source>
        <dbReference type="ARBA" id="ARBA00023015"/>
    </source>
</evidence>
<keyword evidence="8" id="KW-1185">Reference proteome</keyword>
<protein>
    <recommendedName>
        <fullName evidence="6">TF-B3 domain-containing protein</fullName>
    </recommendedName>
</protein>
<comment type="subcellular location">
    <subcellularLocation>
        <location evidence="1">Nucleus</location>
    </subcellularLocation>
</comment>
<evidence type="ECO:0000256" key="4">
    <source>
        <dbReference type="ARBA" id="ARBA00023163"/>
    </source>
</evidence>